<sequence>MPITALRPSQALVDIVGALGGQWHGYVAMCQCPAHADTTPSLSLRQGHRGLLVTCFAGCEPSDILRELRRIPAGERFDRPRALISTGTANVERLWERASPVDQGLPARYLAQRHLGRPNDLRYLARCPLGPRPSTVYRPALLVAVRERNALVALQRIFLDPQTARRQEKLMLGRPGNGAWHGERPDHELAIAEGFETAVAFQRLHRVPTWSALGARRMHQLAIPPGIRTLILAEDNDAEGRRASARAIEVYSQPGITICRQPPPQRVKDWAQLLEIEESR</sequence>
<gene>
    <name evidence="3" type="ORF">DI616_19100</name>
</gene>
<dbReference type="InterPro" id="IPR006171">
    <property type="entry name" value="TOPRIM_dom"/>
</dbReference>
<protein>
    <submittedName>
        <fullName evidence="3">Virulence-associated protein E</fullName>
    </submittedName>
</protein>
<name>A0A533I1H0_PARDE</name>
<dbReference type="Gene3D" id="3.40.1360.10">
    <property type="match status" value="1"/>
</dbReference>
<evidence type="ECO:0000313" key="3">
    <source>
        <dbReference type="EMBL" id="TKW63820.1"/>
    </source>
</evidence>
<feature type="domain" description="DUF7146" evidence="2">
    <location>
        <begin position="88"/>
        <end position="180"/>
    </location>
</feature>
<reference evidence="3 4" key="1">
    <citation type="journal article" date="2017" name="Nat. Commun.">
        <title>In situ click chemistry generation of cyclooxygenase-2 inhibitors.</title>
        <authorList>
            <person name="Bhardwaj A."/>
            <person name="Kaur J."/>
            <person name="Wuest M."/>
            <person name="Wuest F."/>
        </authorList>
    </citation>
    <scope>NUCLEOTIDE SEQUENCE [LARGE SCALE GENOMIC DNA]</scope>
    <source>
        <strain evidence="3">S2_012_000_R3_94</strain>
    </source>
</reference>
<dbReference type="Pfam" id="PF23639">
    <property type="entry name" value="DUF7146"/>
    <property type="match status" value="1"/>
</dbReference>
<dbReference type="InterPro" id="IPR055570">
    <property type="entry name" value="DUF7146"/>
</dbReference>
<evidence type="ECO:0000259" key="2">
    <source>
        <dbReference type="Pfam" id="PF23639"/>
    </source>
</evidence>
<dbReference type="AlphaFoldDB" id="A0A533I1H0"/>
<dbReference type="CDD" id="cd01029">
    <property type="entry name" value="TOPRIM_primases"/>
    <property type="match status" value="1"/>
</dbReference>
<evidence type="ECO:0000259" key="1">
    <source>
        <dbReference type="Pfam" id="PF13362"/>
    </source>
</evidence>
<evidence type="ECO:0000313" key="4">
    <source>
        <dbReference type="Proteomes" id="UP000315344"/>
    </source>
</evidence>
<dbReference type="EMBL" id="VAFL01000028">
    <property type="protein sequence ID" value="TKW63820.1"/>
    <property type="molecule type" value="Genomic_DNA"/>
</dbReference>
<organism evidence="3 4">
    <name type="scientific">Paracoccus denitrificans</name>
    <dbReference type="NCBI Taxonomy" id="266"/>
    <lineage>
        <taxon>Bacteria</taxon>
        <taxon>Pseudomonadati</taxon>
        <taxon>Pseudomonadota</taxon>
        <taxon>Alphaproteobacteria</taxon>
        <taxon>Rhodobacterales</taxon>
        <taxon>Paracoccaceae</taxon>
        <taxon>Paracoccus</taxon>
    </lineage>
</organism>
<dbReference type="InterPro" id="IPR034154">
    <property type="entry name" value="TOPRIM_DnaG/twinkle"/>
</dbReference>
<feature type="domain" description="Toprim" evidence="1">
    <location>
        <begin position="189"/>
        <end position="274"/>
    </location>
</feature>
<dbReference type="Proteomes" id="UP000315344">
    <property type="component" value="Unassembled WGS sequence"/>
</dbReference>
<dbReference type="Pfam" id="PF13362">
    <property type="entry name" value="Toprim_3"/>
    <property type="match status" value="1"/>
</dbReference>
<comment type="caution">
    <text evidence="3">The sequence shown here is derived from an EMBL/GenBank/DDBJ whole genome shotgun (WGS) entry which is preliminary data.</text>
</comment>
<accession>A0A533I1H0</accession>
<proteinExistence type="predicted"/>